<dbReference type="Pfam" id="PF00691">
    <property type="entry name" value="OmpA"/>
    <property type="match status" value="1"/>
</dbReference>
<dbReference type="InterPro" id="IPR025713">
    <property type="entry name" value="MotB-like_N_dom"/>
</dbReference>
<dbReference type="EMBL" id="CP133548">
    <property type="protein sequence ID" value="WMS89000.1"/>
    <property type="molecule type" value="Genomic_DNA"/>
</dbReference>
<keyword evidence="10" id="KW-0282">Flagellum</keyword>
<dbReference type="RefSeq" id="WP_309204233.1">
    <property type="nucleotide sequence ID" value="NZ_CP133548.1"/>
</dbReference>
<evidence type="ECO:0000256" key="4">
    <source>
        <dbReference type="ARBA" id="ARBA00022692"/>
    </source>
</evidence>
<name>A0AA51RWW2_9GAMM</name>
<evidence type="ECO:0000313" key="11">
    <source>
        <dbReference type="Proteomes" id="UP001239782"/>
    </source>
</evidence>
<keyword evidence="5 8" id="KW-1133">Transmembrane helix</keyword>
<dbReference type="InterPro" id="IPR050330">
    <property type="entry name" value="Bact_OuterMem_StrucFunc"/>
</dbReference>
<feature type="transmembrane region" description="Helical" evidence="8">
    <location>
        <begin position="28"/>
        <end position="46"/>
    </location>
</feature>
<keyword evidence="3" id="KW-1003">Cell membrane</keyword>
<dbReference type="PROSITE" id="PS51123">
    <property type="entry name" value="OMPA_2"/>
    <property type="match status" value="1"/>
</dbReference>
<dbReference type="SUPFAM" id="SSF103088">
    <property type="entry name" value="OmpA-like"/>
    <property type="match status" value="1"/>
</dbReference>
<organism evidence="10 11">
    <name type="scientific">Pleionea litopenaei</name>
    <dbReference type="NCBI Taxonomy" id="3070815"/>
    <lineage>
        <taxon>Bacteria</taxon>
        <taxon>Pseudomonadati</taxon>
        <taxon>Pseudomonadota</taxon>
        <taxon>Gammaproteobacteria</taxon>
        <taxon>Oceanospirillales</taxon>
        <taxon>Pleioneaceae</taxon>
        <taxon>Pleionea</taxon>
    </lineage>
</organism>
<keyword evidence="10" id="KW-0969">Cilium</keyword>
<dbReference type="PANTHER" id="PTHR30329:SF21">
    <property type="entry name" value="LIPOPROTEIN YIAD-RELATED"/>
    <property type="match status" value="1"/>
</dbReference>
<keyword evidence="4 8" id="KW-0812">Transmembrane</keyword>
<accession>A0AA51RWW2</accession>
<evidence type="ECO:0000259" key="9">
    <source>
        <dbReference type="PROSITE" id="PS51123"/>
    </source>
</evidence>
<dbReference type="AlphaFoldDB" id="A0AA51RWW2"/>
<evidence type="ECO:0000256" key="5">
    <source>
        <dbReference type="ARBA" id="ARBA00022989"/>
    </source>
</evidence>
<evidence type="ECO:0000256" key="1">
    <source>
        <dbReference type="ARBA" id="ARBA00004162"/>
    </source>
</evidence>
<sequence>MEDGQKRPIIIKKVKKGGHDFHGGSWKVAFADFATAMMAFFLLLWLMGNTSEEEKQAISGYFIDPAGSTLTPGANNVPIGEGGANTAVINMPAPEIKLDETSIDDLAEENERKRLEALKLQLEQMVETSAAFSAYRDQILIDITPEGLRIQIVDKDKRPMFDSGSSELKIYSRRILFSLAEVLKKVPNSLSITGHTDATPFDLGNYGNWELSSDRANAARRALIRGGIPGQKVARVEGFADSVLFDTKNPRAPINRRIAIIVLKQNIADAIKESAGGLKTNKP</sequence>
<dbReference type="Pfam" id="PF13677">
    <property type="entry name" value="MotB_plug"/>
    <property type="match status" value="1"/>
</dbReference>
<dbReference type="PANTHER" id="PTHR30329">
    <property type="entry name" value="STATOR ELEMENT OF FLAGELLAR MOTOR COMPLEX"/>
    <property type="match status" value="1"/>
</dbReference>
<dbReference type="CDD" id="cd07185">
    <property type="entry name" value="OmpA_C-like"/>
    <property type="match status" value="1"/>
</dbReference>
<dbReference type="KEGG" id="plei:Q9312_08810"/>
<evidence type="ECO:0000256" key="8">
    <source>
        <dbReference type="SAM" id="Phobius"/>
    </source>
</evidence>
<evidence type="ECO:0000256" key="6">
    <source>
        <dbReference type="ARBA" id="ARBA00023136"/>
    </source>
</evidence>
<protein>
    <submittedName>
        <fullName evidence="10">Flagellar motor protein MotB</fullName>
    </submittedName>
</protein>
<evidence type="ECO:0000256" key="3">
    <source>
        <dbReference type="ARBA" id="ARBA00022475"/>
    </source>
</evidence>
<keyword evidence="6 7" id="KW-0472">Membrane</keyword>
<reference evidence="10 11" key="1">
    <citation type="submission" date="2023-08" db="EMBL/GenBank/DDBJ databases">
        <title>Pleionea litopenaei sp. nov., isolated from stomach of juvenile Litopenaeus vannamei.</title>
        <authorList>
            <person name="Rho A.M."/>
            <person name="Hwang C.Y."/>
        </authorList>
    </citation>
    <scope>NUCLEOTIDE SEQUENCE [LARGE SCALE GENOMIC DNA]</scope>
    <source>
        <strain evidence="10 11">HL-JVS1</strain>
    </source>
</reference>
<comment type="subcellular location">
    <subcellularLocation>
        <location evidence="1">Cell membrane</location>
        <topology evidence="1">Single-pass membrane protein</topology>
    </subcellularLocation>
</comment>
<dbReference type="Gene3D" id="3.30.1330.60">
    <property type="entry name" value="OmpA-like domain"/>
    <property type="match status" value="1"/>
</dbReference>
<comment type="similarity">
    <text evidence="2">Belongs to the MotB family.</text>
</comment>
<proteinExistence type="inferred from homology"/>
<keyword evidence="10" id="KW-0966">Cell projection</keyword>
<dbReference type="Proteomes" id="UP001239782">
    <property type="component" value="Chromosome"/>
</dbReference>
<evidence type="ECO:0000256" key="2">
    <source>
        <dbReference type="ARBA" id="ARBA00008914"/>
    </source>
</evidence>
<dbReference type="InterPro" id="IPR006665">
    <property type="entry name" value="OmpA-like"/>
</dbReference>
<dbReference type="NCBIfam" id="NF006548">
    <property type="entry name" value="PRK09041.1"/>
    <property type="match status" value="1"/>
</dbReference>
<dbReference type="GO" id="GO:0005886">
    <property type="term" value="C:plasma membrane"/>
    <property type="evidence" value="ECO:0007669"/>
    <property type="project" value="UniProtKB-SubCell"/>
</dbReference>
<feature type="domain" description="OmpA-like" evidence="9">
    <location>
        <begin position="148"/>
        <end position="266"/>
    </location>
</feature>
<keyword evidence="11" id="KW-1185">Reference proteome</keyword>
<evidence type="ECO:0000256" key="7">
    <source>
        <dbReference type="PROSITE-ProRule" id="PRU00473"/>
    </source>
</evidence>
<gene>
    <name evidence="10" type="primary">motB</name>
    <name evidence="10" type="ORF">Q9312_08810</name>
</gene>
<evidence type="ECO:0000313" key="10">
    <source>
        <dbReference type="EMBL" id="WMS89000.1"/>
    </source>
</evidence>
<dbReference type="InterPro" id="IPR036737">
    <property type="entry name" value="OmpA-like_sf"/>
</dbReference>